<dbReference type="InterPro" id="IPR002008">
    <property type="entry name" value="DNA_pol_X_beta-like"/>
</dbReference>
<dbReference type="PROSITE" id="PS50172">
    <property type="entry name" value="BRCT"/>
    <property type="match status" value="1"/>
</dbReference>
<dbReference type="Gene3D" id="1.10.150.110">
    <property type="entry name" value="DNA polymerase beta, N-terminal domain-like"/>
    <property type="match status" value="1"/>
</dbReference>
<evidence type="ECO:0000256" key="9">
    <source>
        <dbReference type="PIRSR" id="PIRSR622312-50"/>
    </source>
</evidence>
<dbReference type="Gene3D" id="3.30.460.10">
    <property type="entry name" value="Beta Polymerase, domain 2"/>
    <property type="match status" value="1"/>
</dbReference>
<reference evidence="13" key="1">
    <citation type="submission" date="2022-12" db="EMBL/GenBank/DDBJ databases">
        <authorList>
            <person name="Webb A."/>
        </authorList>
    </citation>
    <scope>NUCLEOTIDE SEQUENCE</scope>
    <source>
        <strain evidence="13">Hp1</strain>
    </source>
</reference>
<dbReference type="FunFam" id="3.30.460.10:FF:000020">
    <property type="entry name" value="DNA polymerase lambda"/>
    <property type="match status" value="1"/>
</dbReference>
<dbReference type="SUPFAM" id="SSF81301">
    <property type="entry name" value="Nucleotidyltransferase"/>
    <property type="match status" value="1"/>
</dbReference>
<dbReference type="SMART" id="SM00483">
    <property type="entry name" value="POLXc"/>
    <property type="match status" value="1"/>
</dbReference>
<dbReference type="InterPro" id="IPR028207">
    <property type="entry name" value="DNA_pol_B_palm_palm"/>
</dbReference>
<organism evidence="13 14">
    <name type="scientific">Hyaloperonospora brassicae</name>
    <name type="common">Brassica downy mildew</name>
    <name type="synonym">Peronospora brassicae</name>
    <dbReference type="NCBI Taxonomy" id="162125"/>
    <lineage>
        <taxon>Eukaryota</taxon>
        <taxon>Sar</taxon>
        <taxon>Stramenopiles</taxon>
        <taxon>Oomycota</taxon>
        <taxon>Peronosporomycetes</taxon>
        <taxon>Peronosporales</taxon>
        <taxon>Peronosporaceae</taxon>
        <taxon>Hyaloperonospora</taxon>
    </lineage>
</organism>
<protein>
    <recommendedName>
        <fullName evidence="10">DNA polymerase</fullName>
        <ecNumber evidence="10">2.7.7.7</ecNumber>
    </recommendedName>
</protein>
<evidence type="ECO:0000256" key="10">
    <source>
        <dbReference type="RuleBase" id="RU366014"/>
    </source>
</evidence>
<keyword evidence="2 10" id="KW-0808">Transferase</keyword>
<evidence type="ECO:0000256" key="6">
    <source>
        <dbReference type="ARBA" id="ARBA00022932"/>
    </source>
</evidence>
<comment type="function">
    <text evidence="10">DNA polymerase that functions in several pathways of DNA repair. Involved in base excision repair (BER) responsible for repair of lesions that give rise to abasic (AP) sites in DNA. Also contributes to DNA double-strand break repair by non-homologous end joining and homologous recombination. Has both template-dependent and template-independent (terminal transferase) DNA polymerase activities. Has also a 5'-deoxyribose-5-phosphate lyase (dRP lyase) activity.</text>
</comment>
<dbReference type="InterPro" id="IPR018944">
    <property type="entry name" value="DNA_pol_lambd_fingers_domain"/>
</dbReference>
<dbReference type="AlphaFoldDB" id="A0AAV0T559"/>
<evidence type="ECO:0000256" key="11">
    <source>
        <dbReference type="SAM" id="MobiDB-lite"/>
    </source>
</evidence>
<dbReference type="GO" id="GO:0046872">
    <property type="term" value="F:metal ion binding"/>
    <property type="evidence" value="ECO:0007669"/>
    <property type="project" value="UniProtKB-UniRule"/>
</dbReference>
<proteinExistence type="inferred from homology"/>
<dbReference type="InterPro" id="IPR022312">
    <property type="entry name" value="DNA_pol_X"/>
</dbReference>
<gene>
    <name evidence="13" type="ORF">HBR001_LOCUS897</name>
</gene>
<evidence type="ECO:0000256" key="7">
    <source>
        <dbReference type="ARBA" id="ARBA00023204"/>
    </source>
</evidence>
<feature type="compositionally biased region" description="Basic and acidic residues" evidence="11">
    <location>
        <begin position="1"/>
        <end position="21"/>
    </location>
</feature>
<feature type="region of interest" description="Disordered" evidence="11">
    <location>
        <begin position="186"/>
        <end position="215"/>
    </location>
</feature>
<keyword evidence="7 10" id="KW-0234">DNA repair</keyword>
<evidence type="ECO:0000256" key="8">
    <source>
        <dbReference type="ARBA" id="ARBA00049244"/>
    </source>
</evidence>
<dbReference type="GO" id="GO:0005634">
    <property type="term" value="C:nucleus"/>
    <property type="evidence" value="ECO:0007669"/>
    <property type="project" value="UniProtKB-SubCell"/>
</dbReference>
<dbReference type="CDD" id="cd00141">
    <property type="entry name" value="NT_POLXc"/>
    <property type="match status" value="1"/>
</dbReference>
<dbReference type="InterPro" id="IPR043519">
    <property type="entry name" value="NT_sf"/>
</dbReference>
<dbReference type="PANTHER" id="PTHR11276">
    <property type="entry name" value="DNA POLYMERASE TYPE-X FAMILY MEMBER"/>
    <property type="match status" value="1"/>
</dbReference>
<dbReference type="PRINTS" id="PR00869">
    <property type="entry name" value="DNAPOLX"/>
</dbReference>
<keyword evidence="1" id="KW-0237">DNA synthesis</keyword>
<dbReference type="GO" id="GO:0003677">
    <property type="term" value="F:DNA binding"/>
    <property type="evidence" value="ECO:0007669"/>
    <property type="project" value="UniProtKB-UniRule"/>
</dbReference>
<dbReference type="InterPro" id="IPR029398">
    <property type="entry name" value="PolB_thumb"/>
</dbReference>
<dbReference type="SUPFAM" id="SSF81585">
    <property type="entry name" value="PsbU/PolX domain-like"/>
    <property type="match status" value="1"/>
</dbReference>
<dbReference type="InterPro" id="IPR002054">
    <property type="entry name" value="DNA-dir_DNA_pol_X"/>
</dbReference>
<dbReference type="Pfam" id="PF10391">
    <property type="entry name" value="DNA_pol_lambd_f"/>
    <property type="match status" value="1"/>
</dbReference>
<keyword evidence="3 10" id="KW-0548">Nucleotidyltransferase</keyword>
<comment type="catalytic activity">
    <reaction evidence="8 10">
        <text>DNA(n) + a 2'-deoxyribonucleoside 5'-triphosphate = DNA(n+1) + diphosphate</text>
        <dbReference type="Rhea" id="RHEA:22508"/>
        <dbReference type="Rhea" id="RHEA-COMP:17339"/>
        <dbReference type="Rhea" id="RHEA-COMP:17340"/>
        <dbReference type="ChEBI" id="CHEBI:33019"/>
        <dbReference type="ChEBI" id="CHEBI:61560"/>
        <dbReference type="ChEBI" id="CHEBI:173112"/>
        <dbReference type="EC" id="2.7.7.7"/>
    </reaction>
</comment>
<accession>A0AAV0T559</accession>
<dbReference type="SUPFAM" id="SSF47802">
    <property type="entry name" value="DNA polymerase beta, N-terminal domain-like"/>
    <property type="match status" value="1"/>
</dbReference>
<feature type="domain" description="BRCT" evidence="12">
    <location>
        <begin position="41"/>
        <end position="152"/>
    </location>
</feature>
<comment type="similarity">
    <text evidence="10">Belongs to the DNA polymerase type-X family.</text>
</comment>
<keyword evidence="10" id="KW-0539">Nucleus</keyword>
<dbReference type="EC" id="2.7.7.7" evidence="10"/>
<dbReference type="InterPro" id="IPR027421">
    <property type="entry name" value="DNA_pol_lamdba_lyase_dom_sf"/>
</dbReference>
<feature type="active site" description="Nucleophile; Schiff-base intermediate with DNA; for 5'-dRP lyase activity" evidence="9">
    <location>
        <position position="346"/>
    </location>
</feature>
<dbReference type="GO" id="GO:0003887">
    <property type="term" value="F:DNA-directed DNA polymerase activity"/>
    <property type="evidence" value="ECO:0007669"/>
    <property type="project" value="UniProtKB-UniRule"/>
</dbReference>
<feature type="region of interest" description="Disordered" evidence="11">
    <location>
        <begin position="1"/>
        <end position="40"/>
    </location>
</feature>
<keyword evidence="6 10" id="KW-0239">DNA-directed DNA polymerase</keyword>
<sequence length="641" mass="72095">MRERKTFEALQRDKRVTDHKSRGPATKKPKRAAATPVSVDSKEQLLHGQRVLLVPFGPDMSRKRLEILQGMVHKLGGHVVDAHAKMDRRRASAGPRDAAALVTRKDCDLIIASAGLKHDKAVAFLRAPEFPPPAIEVYTPEWLVYLVQNKELPPAGLLLTWSEQQHVQDEAAKHERHCAEVAQQLAEKRGAGTRNDSDSDEGSNSEHSDTQEIVRAAPVTMDKEVLRARQADLDEKNRKLVEERVPVFYKNNPTFRPITERASASSRKVIGEGFICQRSSAVHQNLNAHLTEPLEEMMEFLDVERDVWRHYMYKKVVASLKATRYRVCSAKDFRDMQWVKGRLRDKVLEILETGRLAKLDAKKKNLRLCALVHIARIWGVGPVTAAKVYGMGYTSIEDLRKPEAAAVLTVQQKIGVKHYEDFLTKIPRAEVQQIEQIVADEVHKMIPNATALACGSYRRGKLASGDCDMLITDPDADSCDILPDLLERLHASGFLTDDLMHSQKQKAGGCDTYMGVCRVSKERPYRRLDIKIYPRHCFGFAMVYFTGSDHFNRSMRLFAHKNGWSLSDRALVQVMRANGTTVRLGETVVCDSEVDVFIALGLEYKDPIERNCFDIQFLDEDAASAEQTARAGDAVVPPPGE</sequence>
<dbReference type="EMBL" id="CANTFL010000086">
    <property type="protein sequence ID" value="CAI5712700.1"/>
    <property type="molecule type" value="Genomic_DNA"/>
</dbReference>
<keyword evidence="5 10" id="KW-0227">DNA damage</keyword>
<evidence type="ECO:0000256" key="3">
    <source>
        <dbReference type="ARBA" id="ARBA00022695"/>
    </source>
</evidence>
<dbReference type="FunFam" id="3.30.210.10:FF:000002">
    <property type="entry name" value="DNA polymerase"/>
    <property type="match status" value="1"/>
</dbReference>
<dbReference type="InterPro" id="IPR037160">
    <property type="entry name" value="DNA_Pol_thumb_sf"/>
</dbReference>
<comment type="caution">
    <text evidence="13">The sequence shown here is derived from an EMBL/GenBank/DDBJ whole genome shotgun (WGS) entry which is preliminary data.</text>
</comment>
<evidence type="ECO:0000256" key="5">
    <source>
        <dbReference type="ARBA" id="ARBA00022763"/>
    </source>
</evidence>
<evidence type="ECO:0000313" key="13">
    <source>
        <dbReference type="EMBL" id="CAI5712700.1"/>
    </source>
</evidence>
<dbReference type="Gene3D" id="3.30.210.10">
    <property type="entry name" value="DNA polymerase, thumb domain"/>
    <property type="match status" value="1"/>
</dbReference>
<keyword evidence="4" id="KW-0235">DNA replication</keyword>
<comment type="subcellular location">
    <subcellularLocation>
        <location evidence="10">Nucleus</location>
    </subcellularLocation>
</comment>
<evidence type="ECO:0000313" key="14">
    <source>
        <dbReference type="Proteomes" id="UP001162031"/>
    </source>
</evidence>
<evidence type="ECO:0000256" key="1">
    <source>
        <dbReference type="ARBA" id="ARBA00022634"/>
    </source>
</evidence>
<evidence type="ECO:0000259" key="12">
    <source>
        <dbReference type="PROSITE" id="PS50172"/>
    </source>
</evidence>
<dbReference type="InterPro" id="IPR001357">
    <property type="entry name" value="BRCT_dom"/>
</dbReference>
<dbReference type="Pfam" id="PF14792">
    <property type="entry name" value="DNA_pol_B_palm"/>
    <property type="match status" value="1"/>
</dbReference>
<dbReference type="GO" id="GO:0006303">
    <property type="term" value="P:double-strand break repair via nonhomologous end joining"/>
    <property type="evidence" value="ECO:0007669"/>
    <property type="project" value="TreeGrafter"/>
</dbReference>
<keyword evidence="14" id="KW-1185">Reference proteome</keyword>
<name>A0AAV0T559_HYABA</name>
<evidence type="ECO:0000256" key="2">
    <source>
        <dbReference type="ARBA" id="ARBA00022679"/>
    </source>
</evidence>
<dbReference type="PRINTS" id="PR00870">
    <property type="entry name" value="DNAPOLXBETA"/>
</dbReference>
<dbReference type="PANTHER" id="PTHR11276:SF28">
    <property type="entry name" value="DNA POLYMERASE LAMBDA"/>
    <property type="match status" value="1"/>
</dbReference>
<dbReference type="Proteomes" id="UP001162031">
    <property type="component" value="Unassembled WGS sequence"/>
</dbReference>
<evidence type="ECO:0000256" key="4">
    <source>
        <dbReference type="ARBA" id="ARBA00022705"/>
    </source>
</evidence>
<dbReference type="InterPro" id="IPR010996">
    <property type="entry name" value="HHH_MUS81"/>
</dbReference>
<dbReference type="Pfam" id="PF14716">
    <property type="entry name" value="HHH_8"/>
    <property type="match status" value="1"/>
</dbReference>
<dbReference type="Pfam" id="PF14791">
    <property type="entry name" value="DNA_pol_B_thumb"/>
    <property type="match status" value="1"/>
</dbReference>
<dbReference type="Gene3D" id="1.10.150.20">
    <property type="entry name" value="5' to 3' exonuclease, C-terminal subdomain"/>
    <property type="match status" value="1"/>
</dbReference>